<dbReference type="Gene3D" id="4.10.1060.10">
    <property type="entry name" value="Zinc finger, RanBP2-type"/>
    <property type="match status" value="1"/>
</dbReference>
<keyword evidence="15" id="KW-0238">DNA-binding</keyword>
<dbReference type="InterPro" id="IPR011993">
    <property type="entry name" value="PH-like_dom_sf"/>
</dbReference>
<evidence type="ECO:0000256" key="5">
    <source>
        <dbReference type="ARBA" id="ARBA00012251"/>
    </source>
</evidence>
<dbReference type="SUPFAM" id="SSF57850">
    <property type="entry name" value="RING/U-box"/>
    <property type="match status" value="1"/>
</dbReference>
<dbReference type="GO" id="GO:0015031">
    <property type="term" value="P:protein transport"/>
    <property type="evidence" value="ECO:0007669"/>
    <property type="project" value="UniProtKB-KW"/>
</dbReference>
<dbReference type="InterPro" id="IPR001876">
    <property type="entry name" value="Znf_RanBP2"/>
</dbReference>
<dbReference type="InterPro" id="IPR000156">
    <property type="entry name" value="Ran_bind_dom"/>
</dbReference>
<dbReference type="PANTHER" id="PTHR23138">
    <property type="entry name" value="RAN BINDING PROTEIN"/>
    <property type="match status" value="1"/>
</dbReference>
<evidence type="ECO:0000256" key="14">
    <source>
        <dbReference type="ARBA" id="ARBA00023010"/>
    </source>
</evidence>
<evidence type="ECO:0000313" key="25">
    <source>
        <dbReference type="EMBL" id="CAD7229323.1"/>
    </source>
</evidence>
<keyword evidence="12" id="KW-0862">Zinc</keyword>
<evidence type="ECO:0000256" key="21">
    <source>
        <dbReference type="ARBA" id="ARBA00078197"/>
    </source>
</evidence>
<feature type="region of interest" description="Disordered" evidence="24">
    <location>
        <begin position="520"/>
        <end position="556"/>
    </location>
</feature>
<evidence type="ECO:0000256" key="1">
    <source>
        <dbReference type="ARBA" id="ARBA00001798"/>
    </source>
</evidence>
<keyword evidence="7" id="KW-0813">Transport</keyword>
<dbReference type="GO" id="GO:0061630">
    <property type="term" value="F:ubiquitin protein ligase activity"/>
    <property type="evidence" value="ECO:0007669"/>
    <property type="project" value="UniProtKB-EC"/>
</dbReference>
<accession>A0A7R8WE51</accession>
<feature type="non-terminal residue" evidence="25">
    <location>
        <position position="805"/>
    </location>
</feature>
<dbReference type="CDD" id="cd00835">
    <property type="entry name" value="RanBD_family"/>
    <property type="match status" value="1"/>
</dbReference>
<evidence type="ECO:0000256" key="17">
    <source>
        <dbReference type="ARBA" id="ARBA00023136"/>
    </source>
</evidence>
<dbReference type="SMART" id="SM00160">
    <property type="entry name" value="RanBD"/>
    <property type="match status" value="1"/>
</dbReference>
<protein>
    <recommendedName>
        <fullName evidence="20">Nuclear pore complex protein Nup153</fullName>
        <ecNumber evidence="5">2.3.2.31</ecNumber>
    </recommendedName>
    <alternativeName>
        <fullName evidence="22">153 kDa nucleoporin</fullName>
    </alternativeName>
    <alternativeName>
        <fullName evidence="21">Nucleoporin Nup153</fullName>
    </alternativeName>
    <alternativeName>
        <fullName evidence="6">RanBP-type and C3HC4-type zinc finger-containing protein 1</fullName>
    </alternativeName>
</protein>
<dbReference type="PANTHER" id="PTHR23138:SF179">
    <property type="entry name" value="NUCLEAR PORE COMPLEX PROTEIN"/>
    <property type="match status" value="1"/>
</dbReference>
<dbReference type="GO" id="GO:0005096">
    <property type="term" value="F:GTPase activator activity"/>
    <property type="evidence" value="ECO:0007669"/>
    <property type="project" value="TreeGrafter"/>
</dbReference>
<evidence type="ECO:0000256" key="7">
    <source>
        <dbReference type="ARBA" id="ARBA00022448"/>
    </source>
</evidence>
<feature type="coiled-coil region" evidence="23">
    <location>
        <begin position="128"/>
        <end position="209"/>
    </location>
</feature>
<feature type="compositionally biased region" description="Polar residues" evidence="24">
    <location>
        <begin position="728"/>
        <end position="744"/>
    </location>
</feature>
<keyword evidence="8" id="KW-0479">Metal-binding</keyword>
<evidence type="ECO:0000256" key="12">
    <source>
        <dbReference type="ARBA" id="ARBA00022833"/>
    </source>
</evidence>
<dbReference type="InterPro" id="IPR001841">
    <property type="entry name" value="Znf_RING"/>
</dbReference>
<dbReference type="Gene3D" id="3.30.40.10">
    <property type="entry name" value="Zinc/RING finger domain, C3HC4 (zinc finger)"/>
    <property type="match status" value="2"/>
</dbReference>
<feature type="region of interest" description="Disordered" evidence="24">
    <location>
        <begin position="326"/>
        <end position="387"/>
    </location>
</feature>
<dbReference type="AlphaFoldDB" id="A0A7R8WE51"/>
<dbReference type="PROSITE" id="PS50199">
    <property type="entry name" value="ZF_RANBP2_2"/>
    <property type="match status" value="1"/>
</dbReference>
<feature type="compositionally biased region" description="Polar residues" evidence="24">
    <location>
        <begin position="270"/>
        <end position="290"/>
    </location>
</feature>
<gene>
    <name evidence="25" type="ORF">CTOB1V02_LOCUS7195</name>
</gene>
<feature type="region of interest" description="Disordered" evidence="24">
    <location>
        <begin position="724"/>
        <end position="805"/>
    </location>
</feature>
<keyword evidence="13" id="KW-0653">Protein transport</keyword>
<dbReference type="GO" id="GO:0005737">
    <property type="term" value="C:cytoplasm"/>
    <property type="evidence" value="ECO:0007669"/>
    <property type="project" value="TreeGrafter"/>
</dbReference>
<dbReference type="PROSITE" id="PS50089">
    <property type="entry name" value="ZF_RING_2"/>
    <property type="match status" value="1"/>
</dbReference>
<evidence type="ECO:0000256" key="15">
    <source>
        <dbReference type="ARBA" id="ARBA00023125"/>
    </source>
</evidence>
<evidence type="ECO:0000256" key="9">
    <source>
        <dbReference type="ARBA" id="ARBA00022737"/>
    </source>
</evidence>
<keyword evidence="10" id="KW-0863">Zinc-finger</keyword>
<feature type="compositionally biased region" description="Basic and acidic residues" evidence="24">
    <location>
        <begin position="771"/>
        <end position="792"/>
    </location>
</feature>
<dbReference type="PROSITE" id="PS00518">
    <property type="entry name" value="ZF_RING_1"/>
    <property type="match status" value="1"/>
</dbReference>
<dbReference type="PROSITE" id="PS50196">
    <property type="entry name" value="RANBD1"/>
    <property type="match status" value="1"/>
</dbReference>
<dbReference type="PROSITE" id="PS01358">
    <property type="entry name" value="ZF_RANBP2_1"/>
    <property type="match status" value="1"/>
</dbReference>
<dbReference type="SMART" id="SM00547">
    <property type="entry name" value="ZnF_RBZ"/>
    <property type="match status" value="1"/>
</dbReference>
<dbReference type="InterPro" id="IPR018957">
    <property type="entry name" value="Znf_C3HC4_RING-type"/>
</dbReference>
<sequence>MKYPIGCFVHEVPTLFVCAVCEHVVHDPVQVDPCEHLFCRVCAEDRRIQDEHTCPKCQSRISDSFQEPATNVLRVLRDMAVKCPDCSRQAPYSEMERHMELCRTETTPCQKGCGQPLLYSEVAAHDCFELSKKRIAELEAKIEGLETDLEALTETQEDLEKCRKRVGTLEKELEDEKRKIEDKTKTKTMRKKELEVQELVKDLSVQNREVEQLRTGILEMKDKIGAQIEAAHAETARGTLSPVVLKPIVANGGSSLMSSSSSSASSTDSTFVPPSSTRESNPEPSISLSSTDEKPAGIGGLFANLNFGAAFSSGAPSFAQLAEEISGKREAGEQAGSIFGSTSPATEPPTLQSMPLFTSLTGNNNTSPSAPGDRRHDDSKEVEEYEPSVHFEPLIPLPPLVRVETGEEGYEDVFCERAKLHRFDSSTKEWKERGLGELKVQRQTSGPLVARVLMRREKIHKICANFSITPQLELKRFQDKENVVLIPVAADFSEGELAMEMLLVKFKEETQAKRFRETVDSLKKEMQRGATPPQTTPVSQPKEAPPTLAPAASSAPAASLPPLSALFKPAEGSWTCTTCYVTNKGETTVCVSCETPKPGTEAPPAPPPAPKFSFGFGGAPSAPPASTSSAAFPPKPSFTFGTPTSSTGFSFSKPVATSTPVPNRLRFTAAPMALQHRKPFAFALPKTNAATTAPPTGGTSTAPVLPSFGAGATAAPSFSFSKPIPSVGSATSASSPLLTKSLQQPPAPPSTTPPSFTIGLGKPKTTPPIRGRRESEGSDGYYHSDEEGEHLHFQVGSGGGTFGGS</sequence>
<feature type="compositionally biased region" description="Gly residues" evidence="24">
    <location>
        <begin position="796"/>
        <end position="805"/>
    </location>
</feature>
<evidence type="ECO:0000256" key="23">
    <source>
        <dbReference type="SAM" id="Coils"/>
    </source>
</evidence>
<dbReference type="InterPro" id="IPR017907">
    <property type="entry name" value="Znf_RING_CS"/>
</dbReference>
<evidence type="ECO:0000256" key="3">
    <source>
        <dbReference type="ARBA" id="ARBA00004126"/>
    </source>
</evidence>
<dbReference type="Pfam" id="PF00638">
    <property type="entry name" value="Ran_BP1"/>
    <property type="match status" value="1"/>
</dbReference>
<dbReference type="GO" id="GO:0005643">
    <property type="term" value="C:nuclear pore"/>
    <property type="evidence" value="ECO:0007669"/>
    <property type="project" value="UniProtKB-SubCell"/>
</dbReference>
<comment type="subcellular location">
    <subcellularLocation>
        <location evidence="3">Nucleus membrane</location>
    </subcellularLocation>
    <subcellularLocation>
        <location evidence="4">Nucleus</location>
        <location evidence="4">Nuclear pore complex</location>
    </subcellularLocation>
</comment>
<name>A0A7R8WE51_9CRUS</name>
<comment type="similarity">
    <text evidence="19">Belongs to the NUP153 family.</text>
</comment>
<evidence type="ECO:0000256" key="13">
    <source>
        <dbReference type="ARBA" id="ARBA00022927"/>
    </source>
</evidence>
<evidence type="ECO:0000256" key="20">
    <source>
        <dbReference type="ARBA" id="ARBA00068609"/>
    </source>
</evidence>
<evidence type="ECO:0000256" key="24">
    <source>
        <dbReference type="SAM" id="MobiDB-lite"/>
    </source>
</evidence>
<dbReference type="GO" id="GO:0003677">
    <property type="term" value="F:DNA binding"/>
    <property type="evidence" value="ECO:0007669"/>
    <property type="project" value="UniProtKB-KW"/>
</dbReference>
<dbReference type="OrthoDB" id="9984778at2759"/>
<organism evidence="25">
    <name type="scientific">Cyprideis torosa</name>
    <dbReference type="NCBI Taxonomy" id="163714"/>
    <lineage>
        <taxon>Eukaryota</taxon>
        <taxon>Metazoa</taxon>
        <taxon>Ecdysozoa</taxon>
        <taxon>Arthropoda</taxon>
        <taxon>Crustacea</taxon>
        <taxon>Oligostraca</taxon>
        <taxon>Ostracoda</taxon>
        <taxon>Podocopa</taxon>
        <taxon>Podocopida</taxon>
        <taxon>Cytherocopina</taxon>
        <taxon>Cytheroidea</taxon>
        <taxon>Cytherideidae</taxon>
        <taxon>Cyprideis</taxon>
    </lineage>
</organism>
<keyword evidence="23" id="KW-0175">Coiled coil</keyword>
<dbReference type="InterPro" id="IPR036443">
    <property type="entry name" value="Znf_RanBP2_sf"/>
</dbReference>
<dbReference type="SMART" id="SM00184">
    <property type="entry name" value="RING"/>
    <property type="match status" value="1"/>
</dbReference>
<dbReference type="GO" id="GO:0031965">
    <property type="term" value="C:nuclear membrane"/>
    <property type="evidence" value="ECO:0007669"/>
    <property type="project" value="UniProtKB-SubCell"/>
</dbReference>
<dbReference type="FunFam" id="4.10.1060.10:FF:000001">
    <property type="entry name" value="Nuclear pore complex protein Nup153"/>
    <property type="match status" value="1"/>
</dbReference>
<dbReference type="EC" id="2.3.2.31" evidence="5"/>
<keyword evidence="18" id="KW-0539">Nucleus</keyword>
<evidence type="ECO:0000256" key="6">
    <source>
        <dbReference type="ARBA" id="ARBA00017887"/>
    </source>
</evidence>
<keyword evidence="11" id="KW-0509">mRNA transport</keyword>
<evidence type="ECO:0000256" key="22">
    <source>
        <dbReference type="ARBA" id="ARBA00079437"/>
    </source>
</evidence>
<keyword evidence="9" id="KW-0677">Repeat</keyword>
<evidence type="ECO:0000256" key="10">
    <source>
        <dbReference type="ARBA" id="ARBA00022771"/>
    </source>
</evidence>
<dbReference type="Gene3D" id="2.30.29.30">
    <property type="entry name" value="Pleckstrin-homology domain (PH domain)/Phosphotyrosine-binding domain (PTB)"/>
    <property type="match status" value="1"/>
</dbReference>
<evidence type="ECO:0000256" key="19">
    <source>
        <dbReference type="ARBA" id="ARBA00060842"/>
    </source>
</evidence>
<proteinExistence type="inferred from homology"/>
<dbReference type="InterPro" id="IPR013083">
    <property type="entry name" value="Znf_RING/FYVE/PHD"/>
</dbReference>
<dbReference type="SUPFAM" id="SSF50729">
    <property type="entry name" value="PH domain-like"/>
    <property type="match status" value="1"/>
</dbReference>
<feature type="region of interest" description="Disordered" evidence="24">
    <location>
        <begin position="254"/>
        <end position="293"/>
    </location>
</feature>
<keyword evidence="17" id="KW-0472">Membrane</keyword>
<comment type="catalytic activity">
    <reaction evidence="1">
        <text>[E2 ubiquitin-conjugating enzyme]-S-ubiquitinyl-L-cysteine + [acceptor protein]-L-lysine = [E2 ubiquitin-conjugating enzyme]-L-cysteine + [acceptor protein]-N(6)-ubiquitinyl-L-lysine.</text>
        <dbReference type="EC" id="2.3.2.31"/>
    </reaction>
</comment>
<keyword evidence="16" id="KW-0906">Nuclear pore complex</keyword>
<evidence type="ECO:0000256" key="4">
    <source>
        <dbReference type="ARBA" id="ARBA00004567"/>
    </source>
</evidence>
<dbReference type="SUPFAM" id="SSF90209">
    <property type="entry name" value="Ran binding protein zinc finger-like"/>
    <property type="match status" value="1"/>
</dbReference>
<evidence type="ECO:0000256" key="18">
    <source>
        <dbReference type="ARBA" id="ARBA00023242"/>
    </source>
</evidence>
<dbReference type="EMBL" id="OB661999">
    <property type="protein sequence ID" value="CAD7229323.1"/>
    <property type="molecule type" value="Genomic_DNA"/>
</dbReference>
<feature type="compositionally biased region" description="Low complexity" evidence="24">
    <location>
        <begin position="254"/>
        <end position="269"/>
    </location>
</feature>
<evidence type="ECO:0000256" key="16">
    <source>
        <dbReference type="ARBA" id="ARBA00023132"/>
    </source>
</evidence>
<reference evidence="25" key="1">
    <citation type="submission" date="2020-11" db="EMBL/GenBank/DDBJ databases">
        <authorList>
            <person name="Tran Van P."/>
        </authorList>
    </citation>
    <scope>NUCLEOTIDE SEQUENCE</scope>
</reference>
<dbReference type="Pfam" id="PF00097">
    <property type="entry name" value="zf-C3HC4"/>
    <property type="match status" value="1"/>
</dbReference>
<dbReference type="InterPro" id="IPR045255">
    <property type="entry name" value="RanBP1-like"/>
</dbReference>
<dbReference type="GO" id="GO:0051028">
    <property type="term" value="P:mRNA transport"/>
    <property type="evidence" value="ECO:0007669"/>
    <property type="project" value="UniProtKB-KW"/>
</dbReference>
<comment type="cofactor">
    <cofactor evidence="2">
        <name>Zn(2+)</name>
        <dbReference type="ChEBI" id="CHEBI:29105"/>
    </cofactor>
</comment>
<evidence type="ECO:0000256" key="11">
    <source>
        <dbReference type="ARBA" id="ARBA00022816"/>
    </source>
</evidence>
<dbReference type="Pfam" id="PF00641">
    <property type="entry name" value="Zn_ribbon_RanBP"/>
    <property type="match status" value="1"/>
</dbReference>
<keyword evidence="14" id="KW-0811">Translocation</keyword>
<dbReference type="GO" id="GO:0008270">
    <property type="term" value="F:zinc ion binding"/>
    <property type="evidence" value="ECO:0007669"/>
    <property type="project" value="UniProtKB-KW"/>
</dbReference>
<evidence type="ECO:0000256" key="8">
    <source>
        <dbReference type="ARBA" id="ARBA00022723"/>
    </source>
</evidence>
<evidence type="ECO:0000256" key="2">
    <source>
        <dbReference type="ARBA" id="ARBA00001947"/>
    </source>
</evidence>
<feature type="compositionally biased region" description="Polar residues" evidence="24">
    <location>
        <begin position="339"/>
        <end position="369"/>
    </location>
</feature>